<evidence type="ECO:0000313" key="1">
    <source>
        <dbReference type="EMBL" id="OWS70891.1"/>
    </source>
</evidence>
<comment type="caution">
    <text evidence="1">The sequence shown here is derived from an EMBL/GenBank/DDBJ whole genome shotgun (WGS) entry which is preliminary data.</text>
</comment>
<reference evidence="1 2" key="1">
    <citation type="submission" date="2017-05" db="EMBL/GenBank/DDBJ databases">
        <title>Genome of Polynucleobacter sp. MWH-Feld-100.</title>
        <authorList>
            <person name="Hahn M.W."/>
        </authorList>
    </citation>
    <scope>NUCLEOTIDE SEQUENCE [LARGE SCALE GENOMIC DNA]</scope>
    <source>
        <strain evidence="1 2">MWH-Feld-100</strain>
    </source>
</reference>
<evidence type="ECO:0008006" key="3">
    <source>
        <dbReference type="Google" id="ProtNLM"/>
    </source>
</evidence>
<dbReference type="InterPro" id="IPR009078">
    <property type="entry name" value="Ferritin-like_SF"/>
</dbReference>
<dbReference type="CDD" id="cd00657">
    <property type="entry name" value="Ferritin_like"/>
    <property type="match status" value="1"/>
</dbReference>
<sequence length="265" mass="30120">MPELRQTALELLAITNPATKVNRVKQLFVQYQQEHIDLDTSSVLNADGLSLPGRPQKPELVPPLTVPKRKMDTVEGRLSLLHSLAHIEFNAMNLALDAIWRFADMPEQYYEDWLRVAKEEAHHFSLIENHLQSVGVAYGNFPAHNSLWEMVERTSDAVIARMALVPRTMEARGLDAVPAIRDRFKQIKDHEVVEILETILRDEVGHVLIGNRWFNFLCAKENVSPIKTYKELARAYCAPTLRGPFNLEARKQAGFTSEELSLLGT</sequence>
<protein>
    <recommendedName>
        <fullName evidence="3">DUF455 domain-containing protein</fullName>
    </recommendedName>
</protein>
<dbReference type="PIRSF" id="PIRSF012318">
    <property type="entry name" value="UCP012318"/>
    <property type="match status" value="1"/>
</dbReference>
<accession>A0A254Q250</accession>
<dbReference type="Pfam" id="PF04305">
    <property type="entry name" value="DUF455"/>
    <property type="match status" value="1"/>
</dbReference>
<dbReference type="InterPro" id="IPR007402">
    <property type="entry name" value="DUF455"/>
</dbReference>
<dbReference type="OrthoDB" id="9778629at2"/>
<gene>
    <name evidence="1" type="ORF">CBI31_01200</name>
</gene>
<evidence type="ECO:0000313" key="2">
    <source>
        <dbReference type="Proteomes" id="UP000197528"/>
    </source>
</evidence>
<dbReference type="Gene3D" id="1.20.1260.10">
    <property type="match status" value="1"/>
</dbReference>
<organism evidence="1 2">
    <name type="scientific">Polynucleobacter campilacus</name>
    <dbReference type="NCBI Taxonomy" id="1743163"/>
    <lineage>
        <taxon>Bacteria</taxon>
        <taxon>Pseudomonadati</taxon>
        <taxon>Pseudomonadota</taxon>
        <taxon>Betaproteobacteria</taxon>
        <taxon>Burkholderiales</taxon>
        <taxon>Burkholderiaceae</taxon>
        <taxon>Polynucleobacter</taxon>
    </lineage>
</organism>
<dbReference type="EMBL" id="NGUP01000001">
    <property type="protein sequence ID" value="OWS70891.1"/>
    <property type="molecule type" value="Genomic_DNA"/>
</dbReference>
<dbReference type="Proteomes" id="UP000197528">
    <property type="component" value="Unassembled WGS sequence"/>
</dbReference>
<dbReference type="PANTHER" id="PTHR42782">
    <property type="entry name" value="SI:CH73-314G15.3"/>
    <property type="match status" value="1"/>
</dbReference>
<dbReference type="PANTHER" id="PTHR42782:SF4">
    <property type="entry name" value="DUF455 DOMAIN-CONTAINING PROTEIN"/>
    <property type="match status" value="1"/>
</dbReference>
<dbReference type="SUPFAM" id="SSF47240">
    <property type="entry name" value="Ferritin-like"/>
    <property type="match status" value="1"/>
</dbReference>
<proteinExistence type="predicted"/>
<dbReference type="InterPro" id="IPR012347">
    <property type="entry name" value="Ferritin-like"/>
</dbReference>
<dbReference type="RefSeq" id="WP_088524599.1">
    <property type="nucleotide sequence ID" value="NZ_NGUP01000001.1"/>
</dbReference>
<dbReference type="AlphaFoldDB" id="A0A254Q250"/>
<dbReference type="InterPro" id="IPR011197">
    <property type="entry name" value="UCP012318"/>
</dbReference>
<keyword evidence="2" id="KW-1185">Reference proteome</keyword>
<name>A0A254Q250_9BURK</name>